<comment type="caution">
    <text evidence="2">The sequence shown here is derived from an EMBL/GenBank/DDBJ whole genome shotgun (WGS) entry which is preliminary data.</text>
</comment>
<feature type="compositionally biased region" description="Low complexity" evidence="1">
    <location>
        <begin position="392"/>
        <end position="403"/>
    </location>
</feature>
<evidence type="ECO:0000313" key="3">
    <source>
        <dbReference type="Proteomes" id="UP001165080"/>
    </source>
</evidence>
<dbReference type="AlphaFoldDB" id="A0A9W6BHY2"/>
<proteinExistence type="predicted"/>
<gene>
    <name evidence="2" type="primary">PLEST003894</name>
    <name evidence="2" type="ORF">PLESTB_000581700</name>
</gene>
<accession>A0A9W6BHY2</accession>
<dbReference type="Proteomes" id="UP001165080">
    <property type="component" value="Unassembled WGS sequence"/>
</dbReference>
<dbReference type="InterPro" id="IPR016024">
    <property type="entry name" value="ARM-type_fold"/>
</dbReference>
<dbReference type="Gene3D" id="1.25.10.10">
    <property type="entry name" value="Leucine-rich Repeat Variant"/>
    <property type="match status" value="1"/>
</dbReference>
<name>A0A9W6BHY2_9CHLO</name>
<dbReference type="PANTHER" id="PTHR19316:SF18">
    <property type="entry name" value="HSP70-BINDING PROTEIN 1"/>
    <property type="match status" value="1"/>
</dbReference>
<feature type="region of interest" description="Disordered" evidence="1">
    <location>
        <begin position="386"/>
        <end position="441"/>
    </location>
</feature>
<reference evidence="2 3" key="1">
    <citation type="journal article" date="2023" name="Commun. Biol.">
        <title>Reorganization of the ancestral sex-determining regions during the evolution of trioecy in Pleodorina starrii.</title>
        <authorList>
            <person name="Takahashi K."/>
            <person name="Suzuki S."/>
            <person name="Kawai-Toyooka H."/>
            <person name="Yamamoto K."/>
            <person name="Hamaji T."/>
            <person name="Ootsuki R."/>
            <person name="Yamaguchi H."/>
            <person name="Kawachi M."/>
            <person name="Higashiyama T."/>
            <person name="Nozaki H."/>
        </authorList>
    </citation>
    <scope>NUCLEOTIDE SEQUENCE [LARGE SCALE GENOMIC DNA]</scope>
    <source>
        <strain evidence="2 3">NIES-4479</strain>
    </source>
</reference>
<dbReference type="GO" id="GO:0005783">
    <property type="term" value="C:endoplasmic reticulum"/>
    <property type="evidence" value="ECO:0007669"/>
    <property type="project" value="TreeGrafter"/>
</dbReference>
<evidence type="ECO:0000313" key="2">
    <source>
        <dbReference type="EMBL" id="GLC52090.1"/>
    </source>
</evidence>
<protein>
    <recommendedName>
        <fullName evidence="4">Nucleotide exchange factor Fes1 domain-containing protein</fullName>
    </recommendedName>
</protein>
<evidence type="ECO:0008006" key="4">
    <source>
        <dbReference type="Google" id="ProtNLM"/>
    </source>
</evidence>
<dbReference type="EMBL" id="BRXU01000005">
    <property type="protein sequence ID" value="GLC52090.1"/>
    <property type="molecule type" value="Genomic_DNA"/>
</dbReference>
<dbReference type="InterPro" id="IPR000225">
    <property type="entry name" value="Armadillo"/>
</dbReference>
<dbReference type="PANTHER" id="PTHR19316">
    <property type="entry name" value="PROTEIN FOLDING REGULATOR"/>
    <property type="match status" value="1"/>
</dbReference>
<evidence type="ECO:0000256" key="1">
    <source>
        <dbReference type="SAM" id="MobiDB-lite"/>
    </source>
</evidence>
<dbReference type="InterPro" id="IPR050693">
    <property type="entry name" value="Hsp70_NEF-Inhibitors"/>
</dbReference>
<dbReference type="SUPFAM" id="SSF48371">
    <property type="entry name" value="ARM repeat"/>
    <property type="match status" value="1"/>
</dbReference>
<sequence>MSLPQWKGLWDWSIKYADSTGSGFRPEDVDPDKMKWLDEALKQYMVDLSARMRDIKTALQRDTTTTTTAAAAAAAAAAGGPGRGDDQQLGSETAAADLEEREALLDELMDIVSSIDYARDLHKIGGLPVLLELLASPHPSLQWRAAEVVATCVANNPPVQQWFLEGGVLPQLLQLAGPSERHPTVRTKALLALSGLVRHFGPGLQALRDAGGLSLLVGCLGDTDRRVGRKAMTLLTYLLSQRRADCAAAVAGGALPLLVAELRSSAAAAAEGADADGDADAVSSQEASDMRQAALGTLLQLASHPGTWAAVRDAPGLRPRLAELQAAHLALPADDREAQAEELGLLRQLATLLAAAAPPPAAAAARPDDQDHVSVEAFEAAGRGTTFEVNEPRPAAAVAADAGAGAGDQGGAAAAAGRGEGEGAGEQPPAPAAAPLLLGAP</sequence>
<dbReference type="InterPro" id="IPR011989">
    <property type="entry name" value="ARM-like"/>
</dbReference>
<organism evidence="2 3">
    <name type="scientific">Pleodorina starrii</name>
    <dbReference type="NCBI Taxonomy" id="330485"/>
    <lineage>
        <taxon>Eukaryota</taxon>
        <taxon>Viridiplantae</taxon>
        <taxon>Chlorophyta</taxon>
        <taxon>core chlorophytes</taxon>
        <taxon>Chlorophyceae</taxon>
        <taxon>CS clade</taxon>
        <taxon>Chlamydomonadales</taxon>
        <taxon>Volvocaceae</taxon>
        <taxon>Pleodorina</taxon>
    </lineage>
</organism>
<dbReference type="GO" id="GO:0000774">
    <property type="term" value="F:adenyl-nucleotide exchange factor activity"/>
    <property type="evidence" value="ECO:0007669"/>
    <property type="project" value="TreeGrafter"/>
</dbReference>
<dbReference type="SMART" id="SM00185">
    <property type="entry name" value="ARM"/>
    <property type="match status" value="4"/>
</dbReference>
<keyword evidence="3" id="KW-1185">Reference proteome</keyword>